<feature type="domain" description="Alanine dehydrogenase/pyridine nucleotide transhydrogenase N-terminal" evidence="3">
    <location>
        <begin position="6"/>
        <end position="137"/>
    </location>
</feature>
<proteinExistence type="predicted"/>
<dbReference type="RefSeq" id="WP_062038578.1">
    <property type="nucleotide sequence ID" value="NZ_DF968182.1"/>
</dbReference>
<dbReference type="FunFam" id="3.40.50.720:FF:000087">
    <property type="entry name" value="alpha-aminoadipic semialdehyde synthase, mitochondrial"/>
    <property type="match status" value="1"/>
</dbReference>
<dbReference type="Gene3D" id="3.40.50.720">
    <property type="entry name" value="NAD(P)-binding Rossmann-like Domain"/>
    <property type="match status" value="2"/>
</dbReference>
<accession>A0A0S7BPK0</accession>
<evidence type="ECO:0000313" key="5">
    <source>
        <dbReference type="Proteomes" id="UP000053091"/>
    </source>
</evidence>
<reference evidence="4" key="1">
    <citation type="journal article" date="2015" name="Genome Announc.">
        <title>Draft Genome Sequence of Bacteroidales Strain TBC1, a Novel Isolate from a Methanogenic Wastewater Treatment System.</title>
        <authorList>
            <person name="Tourlousse D.M."/>
            <person name="Matsuura N."/>
            <person name="Sun L."/>
            <person name="Toyonaga M."/>
            <person name="Kuroda K."/>
            <person name="Ohashi A."/>
            <person name="Cruz R."/>
            <person name="Yamaguchi T."/>
            <person name="Sekiguchi Y."/>
        </authorList>
    </citation>
    <scope>NUCLEOTIDE SEQUENCE [LARGE SCALE GENOMIC DNA]</scope>
    <source>
        <strain evidence="4">TBC1</strain>
    </source>
</reference>
<dbReference type="SMART" id="SM01002">
    <property type="entry name" value="AlaDh_PNT_C"/>
    <property type="match status" value="1"/>
</dbReference>
<keyword evidence="1" id="KW-0560">Oxidoreductase</keyword>
<dbReference type="InterPro" id="IPR007886">
    <property type="entry name" value="AlaDH/PNT_N"/>
</dbReference>
<dbReference type="EMBL" id="DF968182">
    <property type="protein sequence ID" value="GAP42581.1"/>
    <property type="molecule type" value="Genomic_DNA"/>
</dbReference>
<name>A0A0S7BPK0_9BACT</name>
<evidence type="ECO:0000256" key="1">
    <source>
        <dbReference type="ARBA" id="ARBA00023002"/>
    </source>
</evidence>
<dbReference type="GO" id="GO:0004753">
    <property type="term" value="F:saccharopine dehydrogenase activity"/>
    <property type="evidence" value="ECO:0007669"/>
    <property type="project" value="TreeGrafter"/>
</dbReference>
<dbReference type="SMART" id="SM01003">
    <property type="entry name" value="AlaDh_PNT_N"/>
    <property type="match status" value="1"/>
</dbReference>
<feature type="domain" description="Alanine dehydrogenase/pyridine nucleotide transhydrogenase NAD(H)-binding" evidence="2">
    <location>
        <begin position="183"/>
        <end position="367"/>
    </location>
</feature>
<sequence>MSKFIGIRHEDKYVMERRAPLTPRHVERLIKGKHLDIVVQSSPKRIFTDEEYRQAGARIADNLGECSVILGVKEMPESFFEPGKTYVFFSHVIKGQSYNMPMLKRMMEMGCNLIDYEKIVDEQGRRLIFFGRYAGLAGMINSLWSLGLRLKEHGFDTPFLKISQAHHYASLDEAKKVISEVGQEIAEKGLPAELRPFTVGFTGYGNVSQGAQEILGLLPVKEISPDKLTDLSQRDYLPDNLIYKVVFKEEHLSAHKDGRGFDLHDYYAHPENYQSVFEQYIPHLSVLMNCMYWDARYPRIVTKDYLEKAFSEGRPKLTVIGDVTCDPDGSIEITHKGTEIEDPIFVYNPFTREPMMGHKGEGMLVMAVDILPSELPRDSSNGFADALINFIKPIADCDFSEAFEDLDLPRAIKKALILHNGELTNDFKYLETYLR</sequence>
<dbReference type="SUPFAM" id="SSF52283">
    <property type="entry name" value="Formate/glycerate dehydrogenase catalytic domain-like"/>
    <property type="match status" value="1"/>
</dbReference>
<dbReference type="Pfam" id="PF05222">
    <property type="entry name" value="AlaDh_PNT_N"/>
    <property type="match status" value="1"/>
</dbReference>
<evidence type="ECO:0000259" key="2">
    <source>
        <dbReference type="SMART" id="SM01002"/>
    </source>
</evidence>
<dbReference type="GO" id="GO:0005737">
    <property type="term" value="C:cytoplasm"/>
    <property type="evidence" value="ECO:0007669"/>
    <property type="project" value="TreeGrafter"/>
</dbReference>
<dbReference type="PANTHER" id="PTHR11133">
    <property type="entry name" value="SACCHAROPINE DEHYDROGENASE"/>
    <property type="match status" value="1"/>
</dbReference>
<evidence type="ECO:0000313" key="4">
    <source>
        <dbReference type="EMBL" id="GAP42581.1"/>
    </source>
</evidence>
<dbReference type="InterPro" id="IPR051168">
    <property type="entry name" value="AASS"/>
</dbReference>
<dbReference type="OrthoDB" id="1141481at2"/>
<dbReference type="Pfam" id="PF01262">
    <property type="entry name" value="AlaDh_PNT_C"/>
    <property type="match status" value="1"/>
</dbReference>
<dbReference type="GO" id="GO:0019878">
    <property type="term" value="P:lysine biosynthetic process via aminoadipic acid"/>
    <property type="evidence" value="ECO:0007669"/>
    <property type="project" value="TreeGrafter"/>
</dbReference>
<dbReference type="PANTHER" id="PTHR11133:SF22">
    <property type="entry name" value="ALPHA-AMINOADIPIC SEMIALDEHYDE SYNTHASE, MITOCHONDRIAL"/>
    <property type="match status" value="1"/>
</dbReference>
<dbReference type="CDD" id="cd12189">
    <property type="entry name" value="LKR_SDH_like"/>
    <property type="match status" value="1"/>
</dbReference>
<dbReference type="Proteomes" id="UP000053091">
    <property type="component" value="Unassembled WGS sequence"/>
</dbReference>
<evidence type="ECO:0000259" key="3">
    <source>
        <dbReference type="SMART" id="SM01003"/>
    </source>
</evidence>
<dbReference type="AlphaFoldDB" id="A0A0S7BPK0"/>
<gene>
    <name evidence="4" type="ORF">TBC1_11712</name>
</gene>
<dbReference type="InterPro" id="IPR007698">
    <property type="entry name" value="AlaDH/PNT_NAD(H)-bd"/>
</dbReference>
<organism evidence="4">
    <name type="scientific">Lentimicrobium saccharophilum</name>
    <dbReference type="NCBI Taxonomy" id="1678841"/>
    <lineage>
        <taxon>Bacteria</taxon>
        <taxon>Pseudomonadati</taxon>
        <taxon>Bacteroidota</taxon>
        <taxon>Bacteroidia</taxon>
        <taxon>Bacteroidales</taxon>
        <taxon>Lentimicrobiaceae</taxon>
        <taxon>Lentimicrobium</taxon>
    </lineage>
</organism>
<protein>
    <submittedName>
        <fullName evidence="4">Alanine dehydrogenase</fullName>
    </submittedName>
</protein>
<dbReference type="STRING" id="1678841.TBC1_11712"/>
<keyword evidence="5" id="KW-1185">Reference proteome</keyword>